<keyword evidence="2" id="KW-1133">Transmembrane helix</keyword>
<gene>
    <name evidence="3" type="ORF">TrCOL_g8920</name>
</gene>
<proteinExistence type="predicted"/>
<dbReference type="AlphaFoldDB" id="A0A9W7GP52"/>
<accession>A0A9W7GP52</accession>
<evidence type="ECO:0000256" key="2">
    <source>
        <dbReference type="SAM" id="Phobius"/>
    </source>
</evidence>
<dbReference type="OrthoDB" id="191999at2759"/>
<keyword evidence="4" id="KW-1185">Reference proteome</keyword>
<feature type="region of interest" description="Disordered" evidence="1">
    <location>
        <begin position="83"/>
        <end position="123"/>
    </location>
</feature>
<sequence>MFSQYSILTFQLLGLLSFFFNLYVVTDESMLCKGAKIIRKGSKDWSAVDWDKLEEDWAENDEDEEKKSEDEFLMEEMEKKKAHFEQQEAPDVRRLQKMHPKQREQMLANTQAGNQGGPTMMFIDLKPNAEMNGVSEDGR</sequence>
<protein>
    <submittedName>
        <fullName evidence="3">Uncharacterized protein</fullName>
    </submittedName>
</protein>
<keyword evidence="2" id="KW-0812">Transmembrane</keyword>
<dbReference type="EMBL" id="BRYA01000374">
    <property type="protein sequence ID" value="GMI48083.1"/>
    <property type="molecule type" value="Genomic_DNA"/>
</dbReference>
<evidence type="ECO:0000313" key="3">
    <source>
        <dbReference type="EMBL" id="GMI48083.1"/>
    </source>
</evidence>
<organism evidence="3 4">
    <name type="scientific">Triparma columacea</name>
    <dbReference type="NCBI Taxonomy" id="722753"/>
    <lineage>
        <taxon>Eukaryota</taxon>
        <taxon>Sar</taxon>
        <taxon>Stramenopiles</taxon>
        <taxon>Ochrophyta</taxon>
        <taxon>Bolidophyceae</taxon>
        <taxon>Parmales</taxon>
        <taxon>Triparmaceae</taxon>
        <taxon>Triparma</taxon>
    </lineage>
</organism>
<comment type="caution">
    <text evidence="3">The sequence shown here is derived from an EMBL/GenBank/DDBJ whole genome shotgun (WGS) entry which is preliminary data.</text>
</comment>
<dbReference type="Proteomes" id="UP001165065">
    <property type="component" value="Unassembled WGS sequence"/>
</dbReference>
<feature type="transmembrane region" description="Helical" evidence="2">
    <location>
        <begin position="6"/>
        <end position="26"/>
    </location>
</feature>
<name>A0A9W7GP52_9STRA</name>
<evidence type="ECO:0000256" key="1">
    <source>
        <dbReference type="SAM" id="MobiDB-lite"/>
    </source>
</evidence>
<evidence type="ECO:0000313" key="4">
    <source>
        <dbReference type="Proteomes" id="UP001165065"/>
    </source>
</evidence>
<reference evidence="4" key="1">
    <citation type="journal article" date="2023" name="Commun. Biol.">
        <title>Genome analysis of Parmales, the sister group of diatoms, reveals the evolutionary specialization of diatoms from phago-mixotrophs to photoautotrophs.</title>
        <authorList>
            <person name="Ban H."/>
            <person name="Sato S."/>
            <person name="Yoshikawa S."/>
            <person name="Yamada K."/>
            <person name="Nakamura Y."/>
            <person name="Ichinomiya M."/>
            <person name="Sato N."/>
            <person name="Blanc-Mathieu R."/>
            <person name="Endo H."/>
            <person name="Kuwata A."/>
            <person name="Ogata H."/>
        </authorList>
    </citation>
    <scope>NUCLEOTIDE SEQUENCE [LARGE SCALE GENOMIC DNA]</scope>
</reference>
<keyword evidence="2" id="KW-0472">Membrane</keyword>
<feature type="compositionally biased region" description="Basic and acidic residues" evidence="1">
    <location>
        <begin position="83"/>
        <end position="94"/>
    </location>
</feature>